<evidence type="ECO:0000259" key="3">
    <source>
        <dbReference type="Pfam" id="PF00586"/>
    </source>
</evidence>
<dbReference type="SUPFAM" id="SSF55326">
    <property type="entry name" value="PurM N-terminal domain-like"/>
    <property type="match status" value="1"/>
</dbReference>
<name>A0A381WC82_9ZZZZ</name>
<dbReference type="Gene3D" id="3.90.650.10">
    <property type="entry name" value="PurM-like C-terminal domain"/>
    <property type="match status" value="1"/>
</dbReference>
<dbReference type="InterPro" id="IPR036676">
    <property type="entry name" value="PurM-like_C_sf"/>
</dbReference>
<dbReference type="Gene3D" id="3.30.1330.10">
    <property type="entry name" value="PurM-like, N-terminal domain"/>
    <property type="match status" value="1"/>
</dbReference>
<dbReference type="SUPFAM" id="SSF56042">
    <property type="entry name" value="PurM C-terminal domain-like"/>
    <property type="match status" value="1"/>
</dbReference>
<evidence type="ECO:0000256" key="2">
    <source>
        <dbReference type="ARBA" id="ARBA00022840"/>
    </source>
</evidence>
<evidence type="ECO:0000256" key="1">
    <source>
        <dbReference type="ARBA" id="ARBA00022741"/>
    </source>
</evidence>
<dbReference type="GO" id="GO:0005737">
    <property type="term" value="C:cytoplasm"/>
    <property type="evidence" value="ECO:0007669"/>
    <property type="project" value="TreeGrafter"/>
</dbReference>
<dbReference type="GO" id="GO:0004756">
    <property type="term" value="F:selenide, water dikinase activity"/>
    <property type="evidence" value="ECO:0007669"/>
    <property type="project" value="TreeGrafter"/>
</dbReference>
<keyword evidence="2" id="KW-0067">ATP-binding</keyword>
<dbReference type="GO" id="GO:0016260">
    <property type="term" value="P:selenocysteine biosynthetic process"/>
    <property type="evidence" value="ECO:0007669"/>
    <property type="project" value="TreeGrafter"/>
</dbReference>
<proteinExistence type="predicted"/>
<dbReference type="AlphaFoldDB" id="A0A381WC82"/>
<dbReference type="InterPro" id="IPR004536">
    <property type="entry name" value="SPS/SelD"/>
</dbReference>
<keyword evidence="1" id="KW-0547">Nucleotide-binding</keyword>
<dbReference type="NCBIfam" id="TIGR00476">
    <property type="entry name" value="selD"/>
    <property type="match status" value="1"/>
</dbReference>
<gene>
    <name evidence="4" type="ORF">METZ01_LOCUS102994</name>
</gene>
<dbReference type="EMBL" id="UINC01011349">
    <property type="protein sequence ID" value="SVA50140.1"/>
    <property type="molecule type" value="Genomic_DNA"/>
</dbReference>
<organism evidence="4">
    <name type="scientific">marine metagenome</name>
    <dbReference type="NCBI Taxonomy" id="408172"/>
    <lineage>
        <taxon>unclassified sequences</taxon>
        <taxon>metagenomes</taxon>
        <taxon>ecological metagenomes</taxon>
    </lineage>
</organism>
<reference evidence="4" key="1">
    <citation type="submission" date="2018-05" db="EMBL/GenBank/DDBJ databases">
        <authorList>
            <person name="Lanie J.A."/>
            <person name="Ng W.-L."/>
            <person name="Kazmierczak K.M."/>
            <person name="Andrzejewski T.M."/>
            <person name="Davidsen T.M."/>
            <person name="Wayne K.J."/>
            <person name="Tettelin H."/>
            <person name="Glass J.I."/>
            <person name="Rusch D."/>
            <person name="Podicherti R."/>
            <person name="Tsui H.-C.T."/>
            <person name="Winkler M.E."/>
        </authorList>
    </citation>
    <scope>NUCLEOTIDE SEQUENCE</scope>
</reference>
<dbReference type="InterPro" id="IPR036921">
    <property type="entry name" value="PurM-like_N_sf"/>
</dbReference>
<dbReference type="GO" id="GO:0005524">
    <property type="term" value="F:ATP binding"/>
    <property type="evidence" value="ECO:0007669"/>
    <property type="project" value="UniProtKB-KW"/>
</dbReference>
<dbReference type="PANTHER" id="PTHR10256">
    <property type="entry name" value="SELENIDE, WATER DIKINASE"/>
    <property type="match status" value="1"/>
</dbReference>
<dbReference type="PANTHER" id="PTHR10256:SF0">
    <property type="entry name" value="INACTIVE SELENIDE, WATER DIKINASE-LIKE PROTEIN-RELATED"/>
    <property type="match status" value="1"/>
</dbReference>
<sequence length="169" mass="17909">MSELTQVLRHLIPLEDPNALIDLSTGDDAAVYSLGEGRALVVTLDFFTPVVDDPYDFGCIAATNALSDIYAMGAKPLFALNLFGFPRELLGKGWAEEILRGGFEVATAAGVPVMGGHSVDDREPKYGMVVVGEVQEDAIVTNSDAREGDNLVLTKPIGTGIITTAIKAN</sequence>
<dbReference type="Pfam" id="PF00586">
    <property type="entry name" value="AIRS"/>
    <property type="match status" value="1"/>
</dbReference>
<dbReference type="InterPro" id="IPR016188">
    <property type="entry name" value="PurM-like_N"/>
</dbReference>
<feature type="non-terminal residue" evidence="4">
    <location>
        <position position="169"/>
    </location>
</feature>
<feature type="domain" description="PurM-like N-terminal" evidence="3">
    <location>
        <begin position="26"/>
        <end position="134"/>
    </location>
</feature>
<protein>
    <recommendedName>
        <fullName evidence="3">PurM-like N-terminal domain-containing protein</fullName>
    </recommendedName>
</protein>
<evidence type="ECO:0000313" key="4">
    <source>
        <dbReference type="EMBL" id="SVA50140.1"/>
    </source>
</evidence>
<accession>A0A381WC82</accession>